<feature type="compositionally biased region" description="Acidic residues" evidence="1">
    <location>
        <begin position="32"/>
        <end position="42"/>
    </location>
</feature>
<dbReference type="STRING" id="1121357.SAMN05661109_02053"/>
<dbReference type="Proteomes" id="UP000198929">
    <property type="component" value="Unassembled WGS sequence"/>
</dbReference>
<reference evidence="3" key="1">
    <citation type="submission" date="2016-10" db="EMBL/GenBank/DDBJ databases">
        <authorList>
            <person name="Varghese N."/>
            <person name="Submissions S."/>
        </authorList>
    </citation>
    <scope>NUCLEOTIDE SEQUENCE [LARGE SCALE GENOMIC DNA]</scope>
    <source>
        <strain evidence="3">DSM 20524</strain>
    </source>
</reference>
<evidence type="ECO:0000256" key="1">
    <source>
        <dbReference type="SAM" id="MobiDB-lite"/>
    </source>
</evidence>
<name>A0A1H9V4K0_9CORY</name>
<proteinExistence type="predicted"/>
<dbReference type="EMBL" id="FOGQ01000010">
    <property type="protein sequence ID" value="SES16324.1"/>
    <property type="molecule type" value="Genomic_DNA"/>
</dbReference>
<organism evidence="2 3">
    <name type="scientific">Corynebacterium cystitidis DSM 20524</name>
    <dbReference type="NCBI Taxonomy" id="1121357"/>
    <lineage>
        <taxon>Bacteria</taxon>
        <taxon>Bacillati</taxon>
        <taxon>Actinomycetota</taxon>
        <taxon>Actinomycetes</taxon>
        <taxon>Mycobacteriales</taxon>
        <taxon>Corynebacteriaceae</taxon>
        <taxon>Corynebacterium</taxon>
    </lineage>
</organism>
<protein>
    <submittedName>
        <fullName evidence="2">Uncharacterized protein</fullName>
    </submittedName>
</protein>
<keyword evidence="3" id="KW-1185">Reference proteome</keyword>
<evidence type="ECO:0000313" key="3">
    <source>
        <dbReference type="Proteomes" id="UP000198929"/>
    </source>
</evidence>
<gene>
    <name evidence="2" type="ORF">SAMN05661109_02053</name>
</gene>
<feature type="region of interest" description="Disordered" evidence="1">
    <location>
        <begin position="16"/>
        <end position="42"/>
    </location>
</feature>
<sequence length="42" mass="4638">MAECDLILGCQVPRIPLDWGDEPASATNTDETNTDETNTDER</sequence>
<accession>A0A1H9V4K0</accession>
<dbReference type="AlphaFoldDB" id="A0A1H9V4K0"/>
<evidence type="ECO:0000313" key="2">
    <source>
        <dbReference type="EMBL" id="SES16324.1"/>
    </source>
</evidence>